<evidence type="ECO:0000256" key="1">
    <source>
        <dbReference type="ARBA" id="ARBA00006767"/>
    </source>
</evidence>
<gene>
    <name evidence="7" type="ORF">NG895_04470</name>
</gene>
<evidence type="ECO:0000313" key="8">
    <source>
        <dbReference type="Proteomes" id="UP001155241"/>
    </source>
</evidence>
<dbReference type="RefSeq" id="WP_252851249.1">
    <property type="nucleotide sequence ID" value="NZ_JAMXLR010000020.1"/>
</dbReference>
<dbReference type="InterPro" id="IPR003029">
    <property type="entry name" value="S1_domain"/>
</dbReference>
<dbReference type="GO" id="GO:0006412">
    <property type="term" value="P:translation"/>
    <property type="evidence" value="ECO:0007669"/>
    <property type="project" value="TreeGrafter"/>
</dbReference>
<dbReference type="FunFam" id="2.40.50.140:FF:000051">
    <property type="entry name" value="RNA-binding transcriptional accessory protein"/>
    <property type="match status" value="1"/>
</dbReference>
<protein>
    <submittedName>
        <fullName evidence="7">S1 RNA-binding domain-containing protein</fullName>
    </submittedName>
</protein>
<accession>A0A9X2JEL7</accession>
<name>A0A9X2JEL7_9BACT</name>
<dbReference type="SUPFAM" id="SSF50249">
    <property type="entry name" value="Nucleic acid-binding proteins"/>
    <property type="match status" value="4"/>
</dbReference>
<feature type="region of interest" description="Disordered" evidence="5">
    <location>
        <begin position="1"/>
        <end position="139"/>
    </location>
</feature>
<evidence type="ECO:0000256" key="3">
    <source>
        <dbReference type="ARBA" id="ARBA00023274"/>
    </source>
</evidence>
<feature type="compositionally biased region" description="Low complexity" evidence="5">
    <location>
        <begin position="28"/>
        <end position="75"/>
    </location>
</feature>
<dbReference type="PANTHER" id="PTHR10724:SF7">
    <property type="entry name" value="SMALL RIBOSOMAL SUBUNIT PROTEIN BS1C"/>
    <property type="match status" value="1"/>
</dbReference>
<evidence type="ECO:0000259" key="6">
    <source>
        <dbReference type="PROSITE" id="PS50126"/>
    </source>
</evidence>
<feature type="domain" description="S1 motif" evidence="6">
    <location>
        <begin position="174"/>
        <end position="236"/>
    </location>
</feature>
<dbReference type="CDD" id="cd04465">
    <property type="entry name" value="S1_RPS1_repeat_ec2_hs2"/>
    <property type="match status" value="1"/>
</dbReference>
<dbReference type="Proteomes" id="UP001155241">
    <property type="component" value="Unassembled WGS sequence"/>
</dbReference>
<dbReference type="GO" id="GO:0003735">
    <property type="term" value="F:structural constituent of ribosome"/>
    <property type="evidence" value="ECO:0007669"/>
    <property type="project" value="TreeGrafter"/>
</dbReference>
<keyword evidence="2" id="KW-0689">Ribosomal protein</keyword>
<dbReference type="PANTHER" id="PTHR10724">
    <property type="entry name" value="30S RIBOSOMAL PROTEIN S1"/>
    <property type="match status" value="1"/>
</dbReference>
<sequence length="545" mass="58422">MSDSEKLSTEQETPNEATETAPVNADVAETQAAETPAAEPTPAGETSPAAAEAAKPEPSSPESAPAEPTAETAGEGESDKPRQRILIGTQRADDAAEKPVAKATALPPAVEPSEKASSLPEAPKPTGKIYPPPNIRDQLSPDLEQEFEAALGGESLDAIMDKGGQGPGEEIPEGTTITGRVSKIYQDNVFVDLGGRNQGVVLFKQFEDRELPEPGTELNVVVVRGGDDGLYELSLPGAAMEVGNWEDVEEGQVVEVVITGSNKGGLECQVAGLRGFMPMGQISIYRVENAEEFVGQKMNAVITEANPERRNLVLSHRGVMEREKAEKRDELMKELAVGQMREGVVRSLRDFGAFVDLGGVDGLIHVSKMSWDRVNHPSEVLSEGQQVKVKIERIDPDSGKIGLSYRESAENPWDKVETKYYTGATINGTVSKTMDFGAFVKLEPGVEGLIHISELAHGRVFRTTDVVQEGQGVEVKVLSVDKEKQRIGLSLRALTEAPKKKGDEETADTDFTPPPDAPKAPEKRKGQLKGGTGGPSGGEKFGLKW</sequence>
<feature type="domain" description="S1 motif" evidence="6">
    <location>
        <begin position="338"/>
        <end position="406"/>
    </location>
</feature>
<dbReference type="PROSITE" id="PS50126">
    <property type="entry name" value="S1"/>
    <property type="match status" value="4"/>
</dbReference>
<dbReference type="CDD" id="cd05688">
    <property type="entry name" value="S1_RPS1_repeat_ec3"/>
    <property type="match status" value="1"/>
</dbReference>
<evidence type="ECO:0000256" key="5">
    <source>
        <dbReference type="SAM" id="MobiDB-lite"/>
    </source>
</evidence>
<dbReference type="InterPro" id="IPR050437">
    <property type="entry name" value="Ribos_protein_bS1-like"/>
</dbReference>
<dbReference type="InterPro" id="IPR012340">
    <property type="entry name" value="NA-bd_OB-fold"/>
</dbReference>
<keyword evidence="8" id="KW-1185">Reference proteome</keyword>
<feature type="domain" description="S1 motif" evidence="6">
    <location>
        <begin position="251"/>
        <end position="317"/>
    </location>
</feature>
<dbReference type="PRINTS" id="PR00681">
    <property type="entry name" value="RIBOSOMALS1"/>
</dbReference>
<evidence type="ECO:0000256" key="2">
    <source>
        <dbReference type="ARBA" id="ARBA00022980"/>
    </source>
</evidence>
<dbReference type="GO" id="GO:0022627">
    <property type="term" value="C:cytosolic small ribosomal subunit"/>
    <property type="evidence" value="ECO:0007669"/>
    <property type="project" value="TreeGrafter"/>
</dbReference>
<dbReference type="AlphaFoldDB" id="A0A9X2JEL7"/>
<evidence type="ECO:0000313" key="7">
    <source>
        <dbReference type="EMBL" id="MCO6043150.1"/>
    </source>
</evidence>
<organism evidence="7 8">
    <name type="scientific">Aeoliella straminimaris</name>
    <dbReference type="NCBI Taxonomy" id="2954799"/>
    <lineage>
        <taxon>Bacteria</taxon>
        <taxon>Pseudomonadati</taxon>
        <taxon>Planctomycetota</taxon>
        <taxon>Planctomycetia</taxon>
        <taxon>Pirellulales</taxon>
        <taxon>Lacipirellulaceae</taxon>
        <taxon>Aeoliella</taxon>
    </lineage>
</organism>
<feature type="domain" description="S1 motif" evidence="6">
    <location>
        <begin position="423"/>
        <end position="492"/>
    </location>
</feature>
<dbReference type="Gene3D" id="2.40.50.140">
    <property type="entry name" value="Nucleic acid-binding proteins"/>
    <property type="match status" value="4"/>
</dbReference>
<dbReference type="FunFam" id="2.40.50.140:FF:000103">
    <property type="entry name" value="protein RRP5 homolog"/>
    <property type="match status" value="1"/>
</dbReference>
<feature type="region of interest" description="Disordered" evidence="5">
    <location>
        <begin position="497"/>
        <end position="545"/>
    </location>
</feature>
<comment type="similarity">
    <text evidence="1">Belongs to the bacterial ribosomal protein bS1 family.</text>
</comment>
<proteinExistence type="inferred from homology"/>
<dbReference type="InterPro" id="IPR035104">
    <property type="entry name" value="Ribosomal_protein_S1-like"/>
</dbReference>
<feature type="compositionally biased region" description="Basic and acidic residues" evidence="5">
    <location>
        <begin position="91"/>
        <end position="100"/>
    </location>
</feature>
<dbReference type="EMBL" id="JAMXLR010000020">
    <property type="protein sequence ID" value="MCO6043150.1"/>
    <property type="molecule type" value="Genomic_DNA"/>
</dbReference>
<dbReference type="SMART" id="SM00316">
    <property type="entry name" value="S1"/>
    <property type="match status" value="4"/>
</dbReference>
<dbReference type="GO" id="GO:0003729">
    <property type="term" value="F:mRNA binding"/>
    <property type="evidence" value="ECO:0007669"/>
    <property type="project" value="UniProtKB-ARBA"/>
</dbReference>
<comment type="caution">
    <text evidence="7">The sequence shown here is derived from an EMBL/GenBank/DDBJ whole genome shotgun (WGS) entry which is preliminary data.</text>
</comment>
<reference evidence="7" key="1">
    <citation type="submission" date="2022-06" db="EMBL/GenBank/DDBJ databases">
        <title>Aeoliella straminimaris, a novel planctomycete from sediments.</title>
        <authorList>
            <person name="Vitorino I.R."/>
            <person name="Lage O.M."/>
        </authorList>
    </citation>
    <scope>NUCLEOTIDE SEQUENCE</scope>
    <source>
        <strain evidence="7">ICT_H6.2</strain>
    </source>
</reference>
<feature type="compositionally biased region" description="Gly residues" evidence="5">
    <location>
        <begin position="528"/>
        <end position="545"/>
    </location>
</feature>
<keyword evidence="3" id="KW-0687">Ribonucleoprotein</keyword>
<comment type="function">
    <text evidence="4">Binds mRNA; thus facilitating recognition of the initiation point. It is needed to translate mRNA with a short Shine-Dalgarno (SD) purine-rich sequence.</text>
</comment>
<evidence type="ECO:0000256" key="4">
    <source>
        <dbReference type="ARBA" id="ARBA00025604"/>
    </source>
</evidence>
<dbReference type="Pfam" id="PF00575">
    <property type="entry name" value="S1"/>
    <property type="match status" value="3"/>
</dbReference>